<name>A0ACC8XF55_9FIRM</name>
<evidence type="ECO:0000313" key="1">
    <source>
        <dbReference type="EMBL" id="ONI41955.1"/>
    </source>
</evidence>
<keyword evidence="2" id="KW-1185">Reference proteome</keyword>
<gene>
    <name evidence="1" type="ORF">AN396_02645</name>
</gene>
<evidence type="ECO:0000313" key="2">
    <source>
        <dbReference type="Proteomes" id="UP000188605"/>
    </source>
</evidence>
<proteinExistence type="predicted"/>
<dbReference type="Proteomes" id="UP000188605">
    <property type="component" value="Unassembled WGS sequence"/>
</dbReference>
<dbReference type="EMBL" id="LJDB01000024">
    <property type="protein sequence ID" value="ONI41955.1"/>
    <property type="molecule type" value="Genomic_DNA"/>
</dbReference>
<reference evidence="1" key="1">
    <citation type="submission" date="2016-08" db="EMBL/GenBank/DDBJ databases">
        <authorList>
            <person name="Ngugi D.K."/>
            <person name="Miyake S."/>
            <person name="Stingl U."/>
        </authorList>
    </citation>
    <scope>NUCLEOTIDE SEQUENCE</scope>
    <source>
        <strain evidence="1">SCG-B11WGA-EpuloA1</strain>
    </source>
</reference>
<comment type="caution">
    <text evidence="1">The sequence shown here is derived from an EMBL/GenBank/DDBJ whole genome shotgun (WGS) entry which is preliminary data.</text>
</comment>
<sequence length="173" mass="19898">MAGIIYDLVDILEQQKECYEGLYTLATYKTQAIVNKEINFLQDVVNREEEFLGRMAILDKKREETFNDIALVTGLNPKTITITIIIQKMGENLDVSKTLVKLREDLLGVIKKVKRENDQNKLLLEQSIEFVNFSLNAIKSTKFTPMEHNYTKASLQQSLSQSLDTISMFDSKR</sequence>
<organism evidence="1 2">
    <name type="scientific">Candidatus Epulonipiscium fishelsonii</name>
    <dbReference type="NCBI Taxonomy" id="77094"/>
    <lineage>
        <taxon>Bacteria</taxon>
        <taxon>Bacillati</taxon>
        <taxon>Bacillota</taxon>
        <taxon>Clostridia</taxon>
        <taxon>Lachnospirales</taxon>
        <taxon>Lachnospiraceae</taxon>
        <taxon>Candidatus Epulonipiscium</taxon>
    </lineage>
</organism>
<protein>
    <submittedName>
        <fullName evidence="1">Uncharacterized protein</fullName>
    </submittedName>
</protein>
<accession>A0ACC8XF55</accession>